<evidence type="ECO:0000256" key="1">
    <source>
        <dbReference type="SAM" id="Phobius"/>
    </source>
</evidence>
<keyword evidence="3" id="KW-1185">Reference proteome</keyword>
<dbReference type="Proteomes" id="UP001597438">
    <property type="component" value="Unassembled WGS sequence"/>
</dbReference>
<comment type="caution">
    <text evidence="2">The sequence shown here is derived from an EMBL/GenBank/DDBJ whole genome shotgun (WGS) entry which is preliminary data.</text>
</comment>
<gene>
    <name evidence="2" type="ORF">ACFSYS_13580</name>
</gene>
<evidence type="ECO:0000313" key="2">
    <source>
        <dbReference type="EMBL" id="MFD2834317.1"/>
    </source>
</evidence>
<dbReference type="RefSeq" id="WP_251739055.1">
    <property type="nucleotide sequence ID" value="NZ_JBHUOJ010000032.1"/>
</dbReference>
<feature type="transmembrane region" description="Helical" evidence="1">
    <location>
        <begin position="43"/>
        <end position="60"/>
    </location>
</feature>
<reference evidence="3" key="1">
    <citation type="journal article" date="2019" name="Int. J. Syst. Evol. Microbiol.">
        <title>The Global Catalogue of Microorganisms (GCM) 10K type strain sequencing project: providing services to taxonomists for standard genome sequencing and annotation.</title>
        <authorList>
            <consortium name="The Broad Institute Genomics Platform"/>
            <consortium name="The Broad Institute Genome Sequencing Center for Infectious Disease"/>
            <person name="Wu L."/>
            <person name="Ma J."/>
        </authorList>
    </citation>
    <scope>NUCLEOTIDE SEQUENCE [LARGE SCALE GENOMIC DNA]</scope>
    <source>
        <strain evidence="3">KCTC 52925</strain>
    </source>
</reference>
<keyword evidence="1" id="KW-1133">Transmembrane helix</keyword>
<protein>
    <recommendedName>
        <fullName evidence="4">PH domain-containing protein</fullName>
    </recommendedName>
</protein>
<sequence>MRVFKEIQKFDQWWIKLLLGVLLIGSAIALYRNYTAGSGVGETVFGFVVILLVCFLFIVAKLETRIDQKGITAAFSPAFIFTRKYSWAEMEKVYVRKYAPVREYGGWGIRGFGKASAYNTSGDEGIQIVSKKGERFLIGTHQPEDAKKVIARYTKNSEI</sequence>
<keyword evidence="1" id="KW-0812">Transmembrane</keyword>
<dbReference type="EMBL" id="JBHUOJ010000032">
    <property type="protein sequence ID" value="MFD2834317.1"/>
    <property type="molecule type" value="Genomic_DNA"/>
</dbReference>
<accession>A0ABW5X7B2</accession>
<name>A0ABW5X7B2_9FLAO</name>
<keyword evidence="1" id="KW-0472">Membrane</keyword>
<feature type="transmembrane region" description="Helical" evidence="1">
    <location>
        <begin position="12"/>
        <end position="31"/>
    </location>
</feature>
<evidence type="ECO:0000313" key="3">
    <source>
        <dbReference type="Proteomes" id="UP001597438"/>
    </source>
</evidence>
<evidence type="ECO:0008006" key="4">
    <source>
        <dbReference type="Google" id="ProtNLM"/>
    </source>
</evidence>
<proteinExistence type="predicted"/>
<organism evidence="2 3">
    <name type="scientific">Christiangramia antarctica</name>
    <dbReference type="NCBI Taxonomy" id="2058158"/>
    <lineage>
        <taxon>Bacteria</taxon>
        <taxon>Pseudomonadati</taxon>
        <taxon>Bacteroidota</taxon>
        <taxon>Flavobacteriia</taxon>
        <taxon>Flavobacteriales</taxon>
        <taxon>Flavobacteriaceae</taxon>
        <taxon>Christiangramia</taxon>
    </lineage>
</organism>